<feature type="coiled-coil region" evidence="1">
    <location>
        <begin position="97"/>
        <end position="153"/>
    </location>
</feature>
<evidence type="ECO:0000313" key="5">
    <source>
        <dbReference type="Proteomes" id="UP000092188"/>
    </source>
</evidence>
<feature type="transmembrane region" description="Helical" evidence="2">
    <location>
        <begin position="12"/>
        <end position="34"/>
    </location>
</feature>
<evidence type="ECO:0000313" key="4">
    <source>
        <dbReference type="EMBL" id="SYV94975.1"/>
    </source>
</evidence>
<accession>A0A3B0PJJ9</accession>
<name>A0A3B0PJJ9_MYCGL</name>
<dbReference type="RefSeq" id="WP_027333129.1">
    <property type="nucleotide sequence ID" value="NZ_CP044225.1"/>
</dbReference>
<reference evidence="3 5" key="1">
    <citation type="submission" date="2016-06" db="EMBL/GenBank/DDBJ databases">
        <authorList>
            <person name="Ricketts C."/>
            <person name="Pickler L."/>
            <person name="Maurer J."/>
            <person name="Ayyampalayam S."/>
            <person name="Garcia M."/>
            <person name="Ferguson-Noel N.M."/>
        </authorList>
    </citation>
    <scope>NUCLEOTIDE SEQUENCE [LARGE SCALE GENOMIC DNA]</scope>
    <source>
        <strain evidence="3 5">K6356</strain>
    </source>
</reference>
<evidence type="ECO:0000256" key="2">
    <source>
        <dbReference type="SAM" id="Phobius"/>
    </source>
</evidence>
<gene>
    <name evidence="3" type="ORF">BAY36_00515</name>
    <name evidence="4" type="ORF">NCTC10115_01167</name>
</gene>
<dbReference type="InterPro" id="IPR030940">
    <property type="entry name" value="MG279/MG280"/>
</dbReference>
<sequence>MVKFFNKVIRRLIYIVGIVVVLLMGGIGVTGYVFHDNISTYYKNFQDRNNSLLNQTRQILIDVQRITSNPEINTIPTRINNAINTVDESLGRFKTTISNTKNNVASVEQSIQEIKDSLKRNELTFRTFARREYDDVMRRLDEFQTTARNLNNEVIPNAEKILDNVSMGLDGARKLHDIINISELLKNVDKTVVPISNIINGLLKINNAVSSDQFSENLKLVSLILMTVSLSLLSLGALTLILRLIFYRSINGYVVKRSKAKQQLADFFEKACKIYPELSNEIKKDVEHLQSS</sequence>
<dbReference type="EMBL" id="LS991952">
    <property type="protein sequence ID" value="SYV94975.1"/>
    <property type="molecule type" value="Genomic_DNA"/>
</dbReference>
<dbReference type="Pfam" id="PF23067">
    <property type="entry name" value="MG280"/>
    <property type="match status" value="1"/>
</dbReference>
<dbReference type="EMBL" id="MAGQ01000003">
    <property type="protein sequence ID" value="OBU78924.1"/>
    <property type="molecule type" value="Genomic_DNA"/>
</dbReference>
<dbReference type="Proteomes" id="UP000092188">
    <property type="component" value="Unassembled WGS sequence"/>
</dbReference>
<evidence type="ECO:0000313" key="6">
    <source>
        <dbReference type="Proteomes" id="UP000260136"/>
    </source>
</evidence>
<keyword evidence="2" id="KW-0812">Transmembrane</keyword>
<dbReference type="GeneID" id="93510358"/>
<feature type="transmembrane region" description="Helical" evidence="2">
    <location>
        <begin position="220"/>
        <end position="246"/>
    </location>
</feature>
<reference evidence="6" key="3">
    <citation type="submission" date="2018-06" db="EMBL/GenBank/DDBJ databases">
        <authorList>
            <consortium name="Pathogen Informatics"/>
        </authorList>
    </citation>
    <scope>NUCLEOTIDE SEQUENCE [LARGE SCALE GENOMIC DNA]</scope>
    <source>
        <strain evidence="6">NCTC10115</strain>
    </source>
</reference>
<keyword evidence="1" id="KW-0175">Coiled coil</keyword>
<dbReference type="Proteomes" id="UP000260136">
    <property type="component" value="Chromosome"/>
</dbReference>
<protein>
    <submittedName>
        <fullName evidence="4">Uncharacterized protein</fullName>
    </submittedName>
</protein>
<keyword evidence="2" id="KW-0472">Membrane</keyword>
<reference evidence="4" key="2">
    <citation type="submission" date="2018-06" db="EMBL/GenBank/DDBJ databases">
        <authorList>
            <consortium name="Pathogen Informatics"/>
            <person name="Doyle S."/>
        </authorList>
    </citation>
    <scope>NUCLEOTIDE SEQUENCE</scope>
    <source>
        <strain evidence="4">NCTC10115</strain>
    </source>
</reference>
<evidence type="ECO:0000256" key="1">
    <source>
        <dbReference type="SAM" id="Coils"/>
    </source>
</evidence>
<evidence type="ECO:0000313" key="3">
    <source>
        <dbReference type="EMBL" id="OBU78924.1"/>
    </source>
</evidence>
<keyword evidence="2" id="KW-1133">Transmembrane helix</keyword>
<dbReference type="NCBIfam" id="TIGR04527">
    <property type="entry name" value="mycoplas_twoTM"/>
    <property type="match status" value="1"/>
</dbReference>
<proteinExistence type="predicted"/>
<organism evidence="4 6">
    <name type="scientific">Mycoplasmoides gallisepticum</name>
    <name type="common">Mycoplasma gallisepticum</name>
    <dbReference type="NCBI Taxonomy" id="2096"/>
    <lineage>
        <taxon>Bacteria</taxon>
        <taxon>Bacillati</taxon>
        <taxon>Mycoplasmatota</taxon>
        <taxon>Mycoplasmoidales</taxon>
        <taxon>Mycoplasmoidaceae</taxon>
        <taxon>Mycoplasmoides</taxon>
    </lineage>
</organism>
<dbReference type="AlphaFoldDB" id="A0A3B0PJJ9"/>